<dbReference type="EMBL" id="JAWPEI010000002">
    <property type="protein sequence ID" value="KAK4734049.1"/>
    <property type="molecule type" value="Genomic_DNA"/>
</dbReference>
<keyword evidence="3" id="KW-1185">Reference proteome</keyword>
<dbReference type="Proteomes" id="UP001311915">
    <property type="component" value="Unassembled WGS sequence"/>
</dbReference>
<evidence type="ECO:0000313" key="3">
    <source>
        <dbReference type="Proteomes" id="UP001311915"/>
    </source>
</evidence>
<protein>
    <submittedName>
        <fullName evidence="2">Uncharacterized protein</fullName>
    </submittedName>
</protein>
<proteinExistence type="predicted"/>
<reference evidence="2 3" key="1">
    <citation type="submission" date="2023-10" db="EMBL/GenBank/DDBJ databases">
        <title>Genome-Wide Identification Analysis in wild type Solanum Pinnatisectum Reveals Some Genes Defensing Phytophthora Infestans.</title>
        <authorList>
            <person name="Sun C."/>
        </authorList>
    </citation>
    <scope>NUCLEOTIDE SEQUENCE [LARGE SCALE GENOMIC DNA]</scope>
    <source>
        <strain evidence="2">LQN</strain>
        <tissue evidence="2">Leaf</tissue>
    </source>
</reference>
<feature type="region of interest" description="Disordered" evidence="1">
    <location>
        <begin position="1"/>
        <end position="38"/>
    </location>
</feature>
<comment type="caution">
    <text evidence="2">The sequence shown here is derived from an EMBL/GenBank/DDBJ whole genome shotgun (WGS) entry which is preliminary data.</text>
</comment>
<name>A0AAV9M848_9SOLN</name>
<evidence type="ECO:0000256" key="1">
    <source>
        <dbReference type="SAM" id="MobiDB-lite"/>
    </source>
</evidence>
<accession>A0AAV9M848</accession>
<dbReference type="AlphaFoldDB" id="A0AAV9M848"/>
<evidence type="ECO:0000313" key="2">
    <source>
        <dbReference type="EMBL" id="KAK4734049.1"/>
    </source>
</evidence>
<sequence>MISLYVSNHEEDEEDENVPQGGEISNSDDEEPPPIGTKMLSDIYQRCNFTGVQPENYKETIKYDVWKKVMAKKNRMIDPAECSITN</sequence>
<gene>
    <name evidence="2" type="ORF">R3W88_008310</name>
</gene>
<organism evidence="2 3">
    <name type="scientific">Solanum pinnatisectum</name>
    <name type="common">tansyleaf nightshade</name>
    <dbReference type="NCBI Taxonomy" id="50273"/>
    <lineage>
        <taxon>Eukaryota</taxon>
        <taxon>Viridiplantae</taxon>
        <taxon>Streptophyta</taxon>
        <taxon>Embryophyta</taxon>
        <taxon>Tracheophyta</taxon>
        <taxon>Spermatophyta</taxon>
        <taxon>Magnoliopsida</taxon>
        <taxon>eudicotyledons</taxon>
        <taxon>Gunneridae</taxon>
        <taxon>Pentapetalae</taxon>
        <taxon>asterids</taxon>
        <taxon>lamiids</taxon>
        <taxon>Solanales</taxon>
        <taxon>Solanaceae</taxon>
        <taxon>Solanoideae</taxon>
        <taxon>Solaneae</taxon>
        <taxon>Solanum</taxon>
    </lineage>
</organism>